<evidence type="ECO:0000313" key="1">
    <source>
        <dbReference type="EMBL" id="AEU36261.1"/>
    </source>
</evidence>
<proteinExistence type="predicted"/>
<reference evidence="1 2" key="1">
    <citation type="submission" date="2011-11" db="EMBL/GenBank/DDBJ databases">
        <title>Complete sequence of Granulicella mallensis MP5ACTX8.</title>
        <authorList>
            <consortium name="US DOE Joint Genome Institute"/>
            <person name="Lucas S."/>
            <person name="Copeland A."/>
            <person name="Lapidus A."/>
            <person name="Cheng J.-F."/>
            <person name="Goodwin L."/>
            <person name="Pitluck S."/>
            <person name="Peters L."/>
            <person name="Lu M."/>
            <person name="Detter J.C."/>
            <person name="Han C."/>
            <person name="Tapia R."/>
            <person name="Land M."/>
            <person name="Hauser L."/>
            <person name="Kyrpides N."/>
            <person name="Ivanova N."/>
            <person name="Mikhailova N."/>
            <person name="Pagani I."/>
            <person name="Rawat S."/>
            <person name="Mannisto M."/>
            <person name="Haggblom M."/>
            <person name="Woyke T."/>
        </authorList>
    </citation>
    <scope>NUCLEOTIDE SEQUENCE [LARGE SCALE GENOMIC DNA]</scope>
    <source>
        <strain evidence="2">ATCC BAA-1857 / DSM 23137 / MP5ACTX8</strain>
    </source>
</reference>
<accession>G8NS53</accession>
<gene>
    <name evidence="1" type="ordered locus">AciX8_1930</name>
</gene>
<dbReference type="EMBL" id="CP003130">
    <property type="protein sequence ID" value="AEU36261.1"/>
    <property type="molecule type" value="Genomic_DNA"/>
</dbReference>
<sequence length="46" mass="5317">MFKELSPLLRQRAVLLTVTRLEEDEIRVEVSEEGQADDDEELDEVA</sequence>
<dbReference type="AlphaFoldDB" id="G8NS53"/>
<organism evidence="1 2">
    <name type="scientific">Granulicella mallensis (strain ATCC BAA-1857 / DSM 23137 / MP5ACTX8)</name>
    <dbReference type="NCBI Taxonomy" id="682795"/>
    <lineage>
        <taxon>Bacteria</taxon>
        <taxon>Pseudomonadati</taxon>
        <taxon>Acidobacteriota</taxon>
        <taxon>Terriglobia</taxon>
        <taxon>Terriglobales</taxon>
        <taxon>Acidobacteriaceae</taxon>
        <taxon>Granulicella</taxon>
    </lineage>
</organism>
<keyword evidence="2" id="KW-1185">Reference proteome</keyword>
<dbReference type="HOGENOM" id="CLU_3184264_0_0_0"/>
<name>G8NS53_GRAMM</name>
<protein>
    <submittedName>
        <fullName evidence="1">Uncharacterized protein</fullName>
    </submittedName>
</protein>
<dbReference type="STRING" id="682795.AciX8_1930"/>
<dbReference type="RefSeq" id="WP_014265140.1">
    <property type="nucleotide sequence ID" value="NC_016631.1"/>
</dbReference>
<dbReference type="KEGG" id="gma:AciX8_1930"/>
<dbReference type="Proteomes" id="UP000007113">
    <property type="component" value="Chromosome"/>
</dbReference>
<evidence type="ECO:0000313" key="2">
    <source>
        <dbReference type="Proteomes" id="UP000007113"/>
    </source>
</evidence>